<dbReference type="InterPro" id="IPR003929">
    <property type="entry name" value="K_chnl_BK_asu"/>
</dbReference>
<dbReference type="GO" id="GO:0015271">
    <property type="term" value="F:outward rectifier potassium channel activity"/>
    <property type="evidence" value="ECO:0007669"/>
    <property type="project" value="TreeGrafter"/>
</dbReference>
<dbReference type="PANTHER" id="PTHR10027:SF10">
    <property type="entry name" value="SLOWPOKE 2, ISOFORM D"/>
    <property type="match status" value="1"/>
</dbReference>
<dbReference type="FunFam" id="3.40.50.720:FF:000011">
    <property type="entry name" value="Potassium channel subfamily T member 1"/>
    <property type="match status" value="1"/>
</dbReference>
<evidence type="ECO:0000259" key="14">
    <source>
        <dbReference type="Pfam" id="PF03493"/>
    </source>
</evidence>
<dbReference type="SUPFAM" id="SSF81324">
    <property type="entry name" value="Voltage-gated potassium channels"/>
    <property type="match status" value="1"/>
</dbReference>
<feature type="transmembrane region" description="Helical" evidence="13">
    <location>
        <begin position="111"/>
        <end position="135"/>
    </location>
</feature>
<keyword evidence="7 13" id="KW-1133">Transmembrane helix</keyword>
<evidence type="ECO:0000256" key="5">
    <source>
        <dbReference type="ARBA" id="ARBA00022826"/>
    </source>
</evidence>
<dbReference type="AlphaFoldDB" id="A0A6P7S899"/>
<proteinExistence type="predicted"/>
<evidence type="ECO:0000313" key="17">
    <source>
        <dbReference type="Proteomes" id="UP000515154"/>
    </source>
</evidence>
<keyword evidence="5" id="KW-0631">Potassium channel</keyword>
<comment type="catalytic activity">
    <reaction evidence="11">
        <text>K(+)(in) = K(+)(out)</text>
        <dbReference type="Rhea" id="RHEA:29463"/>
        <dbReference type="ChEBI" id="CHEBI:29103"/>
    </reaction>
</comment>
<reference evidence="18" key="1">
    <citation type="submission" date="2025-08" db="UniProtKB">
        <authorList>
            <consortium name="RefSeq"/>
        </authorList>
    </citation>
    <scope>IDENTIFICATION</scope>
</reference>
<dbReference type="Pfam" id="PF22614">
    <property type="entry name" value="Slo-like_RCK"/>
    <property type="match status" value="2"/>
</dbReference>
<dbReference type="Gene3D" id="3.40.50.720">
    <property type="entry name" value="NAD(P)-binding Rossmann-like Domain"/>
    <property type="match status" value="2"/>
</dbReference>
<organism evidence="17 18">
    <name type="scientific">Octopus sinensis</name>
    <name type="common">East Asian common octopus</name>
    <dbReference type="NCBI Taxonomy" id="2607531"/>
    <lineage>
        <taxon>Eukaryota</taxon>
        <taxon>Metazoa</taxon>
        <taxon>Spiralia</taxon>
        <taxon>Lophotrochozoa</taxon>
        <taxon>Mollusca</taxon>
        <taxon>Cephalopoda</taxon>
        <taxon>Coleoidea</taxon>
        <taxon>Octopodiformes</taxon>
        <taxon>Octopoda</taxon>
        <taxon>Incirrata</taxon>
        <taxon>Octopodidae</taxon>
        <taxon>Octopus</taxon>
    </lineage>
</organism>
<dbReference type="InterPro" id="IPR013099">
    <property type="entry name" value="K_chnl_dom"/>
</dbReference>
<feature type="domain" description="Potassium channel" evidence="15">
    <location>
        <begin position="237"/>
        <end position="299"/>
    </location>
</feature>
<evidence type="ECO:0000256" key="3">
    <source>
        <dbReference type="ARBA" id="ARBA00022538"/>
    </source>
</evidence>
<evidence type="ECO:0000256" key="2">
    <source>
        <dbReference type="ARBA" id="ARBA00022448"/>
    </source>
</evidence>
<evidence type="ECO:0000259" key="15">
    <source>
        <dbReference type="Pfam" id="PF07885"/>
    </source>
</evidence>
<name>A0A6P7S899_9MOLL</name>
<evidence type="ECO:0000313" key="18">
    <source>
        <dbReference type="RefSeq" id="XP_029634291.1"/>
    </source>
</evidence>
<feature type="domain" description="Calcium-activated potassium channel BK alpha subunit" evidence="14">
    <location>
        <begin position="450"/>
        <end position="544"/>
    </location>
</feature>
<feature type="transmembrane region" description="Helical" evidence="13">
    <location>
        <begin position="270"/>
        <end position="288"/>
    </location>
</feature>
<evidence type="ECO:0000256" key="9">
    <source>
        <dbReference type="ARBA" id="ARBA00023136"/>
    </source>
</evidence>
<sequence length="1131" mass="129524">MSRRASMFSFLGVSDEDIHSSIKTSNRDASLKGRLKRVIIKDSTARRVAIIFDLIIRLLACLLYVIRVIIDDQQEYDCYGYPCATEESNHSELSRPKPINWYVVAWVHRPFGLWIAQVVLSFVMLSKFILQLYVVRKQKALQRIFRATTLIEVLCTIPVVATVFWPDKLQNMFYPTFLNCWLANDAFLTLFNDIHIAGKRFQSISESLSQQLFMLIGSLCCLIFTTICGIQHIQRATTYESEQQLNLFQSFYFVIVTFTTVGYGDFSPDYWLGQLFMLAMIVIAFAFIPRQLESIGSTFIDKKKEGKEFSKDNAKRHKHVVVFITAIFPDVIMDFLNEFFAHPDLQCYHVVFMASTELNTNINVVLKDPKWGHRVHYLKGSALKDMDLDKARVQDAQACFILAERNTKHRSEADQHTILRSWAVKDFAPHCPQYLQLFLVENRMHVKSADCIVCEDEFKYALFANNCMYPGISTLVTLMLHTYEGDIGKDAPERWQKIYGRHSGNELYHISLENSLFFSHYIGKSFTEASADAHAKFGVCLLAVEDTLKPNNQIQLNPGSSYTLKKSDICYYLSITQEEYAQIKHDFNEQQSLNGERRFIEKKLAGIDIPMTNLPRGNNDEFANELQNLSEDDDTDEEIESLPAVTISNSFMNNPSQVIKEENENEEPESPSPKEHGVIRKYSSDSGDDKFYTGLPPVVPFVGARKTLCHLERSRMNCCLKWASDCEHCSFKNAKDPLWNNQLIILAAEKSNGGIYNFIVPLRSYFLNRDSLRPIILLFENEPSSQFLYIIAHFPLVYWLVGTLSCVDDLLKAGITKASQIVVVKREMTQSVSETTLMDTGTILAAQQIFKLFPSAKILTELDQASNMRFMNFRVLDNYSMQIAKLEKKIASQVSSNLCHMFRLPFAAGRVFSASMLDTLLYQTFEKGYLIAFIRLFLGIDSSENSGHLSSIQVRKSTLHKLTTYGELYKHLCETVGEIPIALYRSEPINPVKQHSFKVKEVSKYKRLYIKGEVMNNSLKIKNSFSEQDMAKPNLSKRRQSWRITTNDKPDIASIVTARMGCLDMKTTDYNQFNKEKNIHSYIILNPSVNCRLKNGDLIYVIQPAERQATPVGMKKRNTLSIDKGSESIRL</sequence>
<dbReference type="Gene3D" id="1.10.287.70">
    <property type="match status" value="1"/>
</dbReference>
<comment type="subcellular location">
    <subcellularLocation>
        <location evidence="1">Membrane</location>
        <topology evidence="1">Multi-pass membrane protein</topology>
    </subcellularLocation>
</comment>
<evidence type="ECO:0000259" key="16">
    <source>
        <dbReference type="Pfam" id="PF22614"/>
    </source>
</evidence>
<feature type="transmembrane region" description="Helical" evidence="13">
    <location>
        <begin position="48"/>
        <end position="70"/>
    </location>
</feature>
<keyword evidence="4 13" id="KW-0812">Transmembrane</keyword>
<dbReference type="FunFam" id="3.40.50.720:FF:000034">
    <property type="entry name" value="Potassium channel subfamily T member 1"/>
    <property type="match status" value="1"/>
</dbReference>
<keyword evidence="17" id="KW-1185">Reference proteome</keyword>
<dbReference type="Pfam" id="PF03493">
    <property type="entry name" value="BK_channel_a"/>
    <property type="match status" value="1"/>
</dbReference>
<keyword evidence="9 13" id="KW-0472">Membrane</keyword>
<feature type="domain" description="RCK N-terminal" evidence="16">
    <location>
        <begin position="741"/>
        <end position="860"/>
    </location>
</feature>
<evidence type="ECO:0000256" key="13">
    <source>
        <dbReference type="SAM" id="Phobius"/>
    </source>
</evidence>
<dbReference type="GO" id="GO:0005228">
    <property type="term" value="F:intracellular sodium-activated potassium channel activity"/>
    <property type="evidence" value="ECO:0007669"/>
    <property type="project" value="TreeGrafter"/>
</dbReference>
<dbReference type="GO" id="GO:0005886">
    <property type="term" value="C:plasma membrane"/>
    <property type="evidence" value="ECO:0007669"/>
    <property type="project" value="TreeGrafter"/>
</dbReference>
<gene>
    <name evidence="18" type="primary">LOC115209859</name>
</gene>
<protein>
    <submittedName>
        <fullName evidence="18">Potassium channel subfamily T member 1 isoform X1</fullName>
    </submittedName>
</protein>
<evidence type="ECO:0000256" key="4">
    <source>
        <dbReference type="ARBA" id="ARBA00022692"/>
    </source>
</evidence>
<evidence type="ECO:0000256" key="1">
    <source>
        <dbReference type="ARBA" id="ARBA00004141"/>
    </source>
</evidence>
<evidence type="ECO:0000256" key="6">
    <source>
        <dbReference type="ARBA" id="ARBA00022958"/>
    </source>
</evidence>
<evidence type="ECO:0000256" key="12">
    <source>
        <dbReference type="SAM" id="MobiDB-lite"/>
    </source>
</evidence>
<feature type="region of interest" description="Disordered" evidence="12">
    <location>
        <begin position="659"/>
        <end position="680"/>
    </location>
</feature>
<feature type="transmembrane region" description="Helical" evidence="13">
    <location>
        <begin position="147"/>
        <end position="166"/>
    </location>
</feature>
<accession>A0A6P7S899</accession>
<evidence type="ECO:0000256" key="10">
    <source>
        <dbReference type="ARBA" id="ARBA00023303"/>
    </source>
</evidence>
<evidence type="ECO:0000256" key="11">
    <source>
        <dbReference type="ARBA" id="ARBA00034430"/>
    </source>
</evidence>
<feature type="domain" description="RCK N-terminal" evidence="16">
    <location>
        <begin position="316"/>
        <end position="434"/>
    </location>
</feature>
<evidence type="ECO:0000256" key="8">
    <source>
        <dbReference type="ARBA" id="ARBA00023065"/>
    </source>
</evidence>
<keyword evidence="6" id="KW-0630">Potassium</keyword>
<dbReference type="KEGG" id="osn:115209859"/>
<dbReference type="RefSeq" id="XP_029634291.1">
    <property type="nucleotide sequence ID" value="XM_029778431.2"/>
</dbReference>
<evidence type="ECO:0000256" key="7">
    <source>
        <dbReference type="ARBA" id="ARBA00022989"/>
    </source>
</evidence>
<dbReference type="Proteomes" id="UP000515154">
    <property type="component" value="Linkage group LG3"/>
</dbReference>
<dbReference type="InterPro" id="IPR047871">
    <property type="entry name" value="K_chnl_Slo-like"/>
</dbReference>
<keyword evidence="10 18" id="KW-0407">Ion channel</keyword>
<keyword evidence="3" id="KW-0633">Potassium transport</keyword>
<feature type="transmembrane region" description="Helical" evidence="13">
    <location>
        <begin position="212"/>
        <end position="233"/>
    </location>
</feature>
<dbReference type="Pfam" id="PF07885">
    <property type="entry name" value="Ion_trans_2"/>
    <property type="match status" value="1"/>
</dbReference>
<feature type="transmembrane region" description="Helical" evidence="13">
    <location>
        <begin position="245"/>
        <end position="263"/>
    </location>
</feature>
<dbReference type="PANTHER" id="PTHR10027">
    <property type="entry name" value="CALCIUM-ACTIVATED POTASSIUM CHANNEL ALPHA CHAIN"/>
    <property type="match status" value="1"/>
</dbReference>
<keyword evidence="8" id="KW-0406">Ion transport</keyword>
<keyword evidence="2" id="KW-0813">Transport</keyword>
<dbReference type="InterPro" id="IPR003148">
    <property type="entry name" value="RCK_N"/>
</dbReference>